<organism evidence="10">
    <name type="scientific">Acanthochitona crinita</name>
    <name type="common">Chiton</name>
    <dbReference type="NCBI Taxonomy" id="126420"/>
    <lineage>
        <taxon>Eukaryota</taxon>
        <taxon>Metazoa</taxon>
        <taxon>Spiralia</taxon>
        <taxon>Lophotrochozoa</taxon>
        <taxon>Mollusca</taxon>
        <taxon>Polyplacophora</taxon>
        <taxon>Neoloricata</taxon>
        <taxon>Chitonida</taxon>
        <taxon>Acanthochitonina</taxon>
        <taxon>Acanthochitonidae</taxon>
        <taxon>Acanthochitona</taxon>
    </lineage>
</organism>
<dbReference type="GO" id="GO:0000977">
    <property type="term" value="F:RNA polymerase II transcription regulatory region sequence-specific DNA binding"/>
    <property type="evidence" value="ECO:0007669"/>
    <property type="project" value="TreeGrafter"/>
</dbReference>
<dbReference type="SMART" id="SM00389">
    <property type="entry name" value="HOX"/>
    <property type="match status" value="1"/>
</dbReference>
<feature type="region of interest" description="Disordered" evidence="8">
    <location>
        <begin position="159"/>
        <end position="183"/>
    </location>
</feature>
<evidence type="ECO:0000259" key="9">
    <source>
        <dbReference type="PROSITE" id="PS50071"/>
    </source>
</evidence>
<feature type="compositionally biased region" description="Polar residues" evidence="8">
    <location>
        <begin position="332"/>
        <end position="342"/>
    </location>
</feature>
<evidence type="ECO:0000256" key="3">
    <source>
        <dbReference type="ARBA" id="ARBA00023125"/>
    </source>
</evidence>
<gene>
    <name evidence="10" type="primary">Cdx</name>
</gene>
<dbReference type="PROSITE" id="PS50071">
    <property type="entry name" value="HOMEOBOX_2"/>
    <property type="match status" value="1"/>
</dbReference>
<dbReference type="InterPro" id="IPR017970">
    <property type="entry name" value="Homeobox_CS"/>
</dbReference>
<evidence type="ECO:0000256" key="7">
    <source>
        <dbReference type="RuleBase" id="RU000682"/>
    </source>
</evidence>
<dbReference type="PANTHER" id="PTHR24332:SF9">
    <property type="entry name" value="HOMEOTIC PROTEIN CAUDAL"/>
    <property type="match status" value="1"/>
</dbReference>
<dbReference type="Pfam" id="PF00046">
    <property type="entry name" value="Homeodomain"/>
    <property type="match status" value="1"/>
</dbReference>
<dbReference type="GO" id="GO:0009887">
    <property type="term" value="P:animal organ morphogenesis"/>
    <property type="evidence" value="ECO:0007669"/>
    <property type="project" value="TreeGrafter"/>
</dbReference>
<dbReference type="AlphaFoldDB" id="A0A1J0M5J9"/>
<dbReference type="PANTHER" id="PTHR24332">
    <property type="entry name" value="HOMEOBOX PROTEIN CDX"/>
    <property type="match status" value="1"/>
</dbReference>
<name>A0A1J0M5J9_ACACN</name>
<evidence type="ECO:0000313" key="10">
    <source>
        <dbReference type="EMBL" id="APD15650.1"/>
    </source>
</evidence>
<comment type="subcellular location">
    <subcellularLocation>
        <location evidence="1 6 7">Nucleus</location>
    </subcellularLocation>
</comment>
<keyword evidence="3 6" id="KW-0238">DNA-binding</keyword>
<dbReference type="SUPFAM" id="SSF46689">
    <property type="entry name" value="Homeodomain-like"/>
    <property type="match status" value="1"/>
</dbReference>
<evidence type="ECO:0000256" key="8">
    <source>
        <dbReference type="SAM" id="MobiDB-lite"/>
    </source>
</evidence>
<dbReference type="PRINTS" id="PR00031">
    <property type="entry name" value="HTHREPRESSR"/>
</dbReference>
<protein>
    <submittedName>
        <fullName evidence="10">Homeobox parahox cdx</fullName>
    </submittedName>
</protein>
<comment type="similarity">
    <text evidence="2">Belongs to the Caudal homeobox family.</text>
</comment>
<dbReference type="GO" id="GO:0009948">
    <property type="term" value="P:anterior/posterior axis specification"/>
    <property type="evidence" value="ECO:0007669"/>
    <property type="project" value="TreeGrafter"/>
</dbReference>
<dbReference type="GO" id="GO:0000981">
    <property type="term" value="F:DNA-binding transcription factor activity, RNA polymerase II-specific"/>
    <property type="evidence" value="ECO:0007669"/>
    <property type="project" value="InterPro"/>
</dbReference>
<reference evidence="10" key="1">
    <citation type="journal article" date="2016" name="BMC Genomics">
        <title>Comparative transcriptomics enlarges the toolkit of known developmental genes in mollusks.</title>
        <authorList>
            <person name="De Oliveira A.L."/>
            <person name="Wollesen T."/>
            <person name="Kristof A."/>
            <person name="Scherholz M."/>
            <person name="Redl E."/>
            <person name="Todt C."/>
            <person name="Bleidorn C."/>
            <person name="Wanninger A."/>
        </authorList>
    </citation>
    <scope>NUCLEOTIDE SEQUENCE</scope>
</reference>
<keyword evidence="5 6" id="KW-0539">Nucleus</keyword>
<proteinExistence type="evidence at transcript level"/>
<dbReference type="InterPro" id="IPR001356">
    <property type="entry name" value="HD"/>
</dbReference>
<sequence length="342" mass="37855">MVQCAEDNELFSARYDHLTNMNGYGYSGHHDQPDHFSGQMNVQDGYNPFQVSYSDPNIQQLAQSASWAGVYAARSGHNSITPANHGNQGALLDEWATTHGGYGASSNSDSSPSPSGYNYMTYRQAISPNQGDYNIPSPGNSSPAPTVLGNVVSVIASHQSQPCAPGERSSCQGSPPGGRPLRPPFDWMKRQTYQAVPSAGKTRTKDKYRVVYSDHQRLELEKEFHYSRYITIRRKAELAQALSLSERQVKIWFQNRRAKERKQNKKKDGLAGNKPVSEIPQLGHSLTHPQPVTIGSKPQTSLPVPDLNQSQTPHLSHTRIQSQEMMRPEEVPSSSTIEALQP</sequence>
<feature type="region of interest" description="Disordered" evidence="8">
    <location>
        <begin position="257"/>
        <end position="342"/>
    </location>
</feature>
<dbReference type="CDD" id="cd00086">
    <property type="entry name" value="homeodomain"/>
    <property type="match status" value="1"/>
</dbReference>
<feature type="compositionally biased region" description="Polar residues" evidence="8">
    <location>
        <begin position="296"/>
        <end position="324"/>
    </location>
</feature>
<dbReference type="PRINTS" id="PR00024">
    <property type="entry name" value="HOMEOBOX"/>
</dbReference>
<accession>A0A1J0M5J9</accession>
<feature type="domain" description="Homeobox" evidence="9">
    <location>
        <begin position="203"/>
        <end position="263"/>
    </location>
</feature>
<reference evidence="10" key="2">
    <citation type="submission" date="2016-06" db="EMBL/GenBank/DDBJ databases">
        <authorList>
            <person name="Kjaerup R.B."/>
            <person name="Dalgaard T.S."/>
            <person name="Juul-Madsen H.R."/>
        </authorList>
    </citation>
    <scope>NUCLEOTIDE SEQUENCE</scope>
</reference>
<evidence type="ECO:0000256" key="6">
    <source>
        <dbReference type="PROSITE-ProRule" id="PRU00108"/>
    </source>
</evidence>
<dbReference type="EMBL" id="KX365087">
    <property type="protein sequence ID" value="APD15650.1"/>
    <property type="molecule type" value="mRNA"/>
</dbReference>
<evidence type="ECO:0000256" key="4">
    <source>
        <dbReference type="ARBA" id="ARBA00023155"/>
    </source>
</evidence>
<dbReference type="PROSITE" id="PS00027">
    <property type="entry name" value="HOMEOBOX_1"/>
    <property type="match status" value="1"/>
</dbReference>
<dbReference type="FunFam" id="1.10.10.60:FF:000089">
    <property type="entry name" value="Caudal type homeobox 4"/>
    <property type="match status" value="1"/>
</dbReference>
<dbReference type="InterPro" id="IPR000047">
    <property type="entry name" value="HTH_motif"/>
</dbReference>
<evidence type="ECO:0000256" key="2">
    <source>
        <dbReference type="ARBA" id="ARBA00010341"/>
    </source>
</evidence>
<dbReference type="GO" id="GO:0005634">
    <property type="term" value="C:nucleus"/>
    <property type="evidence" value="ECO:0007669"/>
    <property type="project" value="UniProtKB-SubCell"/>
</dbReference>
<dbReference type="InterPro" id="IPR047152">
    <property type="entry name" value="Caudal_homeobox"/>
</dbReference>
<dbReference type="GO" id="GO:0030154">
    <property type="term" value="P:cell differentiation"/>
    <property type="evidence" value="ECO:0007669"/>
    <property type="project" value="TreeGrafter"/>
</dbReference>
<evidence type="ECO:0000256" key="5">
    <source>
        <dbReference type="ARBA" id="ARBA00023242"/>
    </source>
</evidence>
<dbReference type="Gene3D" id="1.10.10.60">
    <property type="entry name" value="Homeodomain-like"/>
    <property type="match status" value="1"/>
</dbReference>
<feature type="DNA-binding region" description="Homeobox" evidence="6">
    <location>
        <begin position="205"/>
        <end position="264"/>
    </location>
</feature>
<dbReference type="InterPro" id="IPR009057">
    <property type="entry name" value="Homeodomain-like_sf"/>
</dbReference>
<evidence type="ECO:0000256" key="1">
    <source>
        <dbReference type="ARBA" id="ARBA00004123"/>
    </source>
</evidence>
<dbReference type="InterPro" id="IPR020479">
    <property type="entry name" value="HD_metazoa"/>
</dbReference>
<keyword evidence="4 6" id="KW-0371">Homeobox</keyword>